<evidence type="ECO:0000259" key="1">
    <source>
        <dbReference type="SMART" id="SM00507"/>
    </source>
</evidence>
<dbReference type="InterPro" id="IPR002711">
    <property type="entry name" value="HNH"/>
</dbReference>
<organism evidence="2">
    <name type="scientific">marine sediment metagenome</name>
    <dbReference type="NCBI Taxonomy" id="412755"/>
    <lineage>
        <taxon>unclassified sequences</taxon>
        <taxon>metagenomes</taxon>
        <taxon>ecological metagenomes</taxon>
    </lineage>
</organism>
<feature type="domain" description="HNH nuclease" evidence="1">
    <location>
        <begin position="114"/>
        <end position="173"/>
    </location>
</feature>
<dbReference type="GO" id="GO:0008270">
    <property type="term" value="F:zinc ion binding"/>
    <property type="evidence" value="ECO:0007669"/>
    <property type="project" value="InterPro"/>
</dbReference>
<name>A0A0F9FPB6_9ZZZZ</name>
<evidence type="ECO:0000313" key="2">
    <source>
        <dbReference type="EMBL" id="KKL88314.1"/>
    </source>
</evidence>
<dbReference type="GO" id="GO:0004519">
    <property type="term" value="F:endonuclease activity"/>
    <property type="evidence" value="ECO:0007669"/>
    <property type="project" value="InterPro"/>
</dbReference>
<dbReference type="Pfam" id="PF01844">
    <property type="entry name" value="HNH"/>
    <property type="match status" value="1"/>
</dbReference>
<protein>
    <recommendedName>
        <fullName evidence="1">HNH nuclease domain-containing protein</fullName>
    </recommendedName>
</protein>
<dbReference type="SMART" id="SM00507">
    <property type="entry name" value="HNHc"/>
    <property type="match status" value="1"/>
</dbReference>
<sequence length="181" mass="21590">MKTNCNYCRKEIDRIPSRIKNHNVFCNNREQMLYEYDKGIRDRNQITKEANEKVRKFGQPKLKGRIHSLEYKNKMSLVCKGINKGKLNGMYGKRPYNYIDGLGRKYWKDAEWIRIKELAKRRDNHCCVKCGITEEQSLKENNLYLSVDHKIPYRKVMEHKLENTQTLCFPCHGIKTNLTQE</sequence>
<dbReference type="EMBL" id="LAZR01020600">
    <property type="protein sequence ID" value="KKL88314.1"/>
    <property type="molecule type" value="Genomic_DNA"/>
</dbReference>
<gene>
    <name evidence="2" type="ORF">LCGC14_1925950</name>
</gene>
<dbReference type="CDD" id="cd00085">
    <property type="entry name" value="HNHc"/>
    <property type="match status" value="1"/>
</dbReference>
<dbReference type="Gene3D" id="1.10.30.50">
    <property type="match status" value="1"/>
</dbReference>
<comment type="caution">
    <text evidence="2">The sequence shown here is derived from an EMBL/GenBank/DDBJ whole genome shotgun (WGS) entry which is preliminary data.</text>
</comment>
<dbReference type="AlphaFoldDB" id="A0A0F9FPB6"/>
<dbReference type="InterPro" id="IPR003615">
    <property type="entry name" value="HNH_nuc"/>
</dbReference>
<dbReference type="GO" id="GO:0003676">
    <property type="term" value="F:nucleic acid binding"/>
    <property type="evidence" value="ECO:0007669"/>
    <property type="project" value="InterPro"/>
</dbReference>
<proteinExistence type="predicted"/>
<reference evidence="2" key="1">
    <citation type="journal article" date="2015" name="Nature">
        <title>Complex archaea that bridge the gap between prokaryotes and eukaryotes.</title>
        <authorList>
            <person name="Spang A."/>
            <person name="Saw J.H."/>
            <person name="Jorgensen S.L."/>
            <person name="Zaremba-Niedzwiedzka K."/>
            <person name="Martijn J."/>
            <person name="Lind A.E."/>
            <person name="van Eijk R."/>
            <person name="Schleper C."/>
            <person name="Guy L."/>
            <person name="Ettema T.J."/>
        </authorList>
    </citation>
    <scope>NUCLEOTIDE SEQUENCE</scope>
</reference>
<accession>A0A0F9FPB6</accession>